<keyword evidence="2" id="KW-0378">Hydrolase</keyword>
<name>K0KL07_WICCF</name>
<dbReference type="InParanoid" id="K0KL07"/>
<dbReference type="InterPro" id="IPR029058">
    <property type="entry name" value="AB_hydrolase_fold"/>
</dbReference>
<dbReference type="InterPro" id="IPR022742">
    <property type="entry name" value="Hydrolase_4"/>
</dbReference>
<comment type="caution">
    <text evidence="2">The sequence shown here is derived from an EMBL/GenBank/DDBJ whole genome shotgun (WGS) entry which is preliminary data.</text>
</comment>
<gene>
    <name evidence="2" type="ORF">BN7_5502</name>
</gene>
<dbReference type="AlphaFoldDB" id="K0KL07"/>
<protein>
    <submittedName>
        <fullName evidence="2">Serine hydrolase</fullName>
        <ecNumber evidence="2">3.1.-.-</ecNumber>
    </submittedName>
</protein>
<dbReference type="STRING" id="1206466.K0KL07"/>
<dbReference type="Proteomes" id="UP000009328">
    <property type="component" value="Unassembled WGS sequence"/>
</dbReference>
<keyword evidence="3" id="KW-1185">Reference proteome</keyword>
<dbReference type="SUPFAM" id="SSF53474">
    <property type="entry name" value="alpha/beta-Hydrolases"/>
    <property type="match status" value="1"/>
</dbReference>
<organism evidence="2 3">
    <name type="scientific">Wickerhamomyces ciferrii (strain ATCC 14091 / BCRC 22168 / CBS 111 / JCM 3599 / NBRC 0793 / NRRL Y-1031 F-60-10)</name>
    <name type="common">Yeast</name>
    <name type="synonym">Pichia ciferrii</name>
    <dbReference type="NCBI Taxonomy" id="1206466"/>
    <lineage>
        <taxon>Eukaryota</taxon>
        <taxon>Fungi</taxon>
        <taxon>Dikarya</taxon>
        <taxon>Ascomycota</taxon>
        <taxon>Saccharomycotina</taxon>
        <taxon>Saccharomycetes</taxon>
        <taxon>Phaffomycetales</taxon>
        <taxon>Wickerhamomycetaceae</taxon>
        <taxon>Wickerhamomyces</taxon>
    </lineage>
</organism>
<dbReference type="GO" id="GO:0016787">
    <property type="term" value="F:hydrolase activity"/>
    <property type="evidence" value="ECO:0007669"/>
    <property type="project" value="UniProtKB-KW"/>
</dbReference>
<dbReference type="Gene3D" id="3.40.50.1820">
    <property type="entry name" value="alpha/beta hydrolase"/>
    <property type="match status" value="1"/>
</dbReference>
<evidence type="ECO:0000313" key="3">
    <source>
        <dbReference type="Proteomes" id="UP000009328"/>
    </source>
</evidence>
<reference evidence="2 3" key="1">
    <citation type="journal article" date="2012" name="Eukaryot. Cell">
        <title>Draft genome sequence of Wickerhamomyces ciferrii NRRL Y-1031 F-60-10.</title>
        <authorList>
            <person name="Schneider J."/>
            <person name="Andrea H."/>
            <person name="Blom J."/>
            <person name="Jaenicke S."/>
            <person name="Ruckert C."/>
            <person name="Schorsch C."/>
            <person name="Szczepanowski R."/>
            <person name="Farwick M."/>
            <person name="Goesmann A."/>
            <person name="Puhler A."/>
            <person name="Schaffer S."/>
            <person name="Tauch A."/>
            <person name="Kohler T."/>
            <person name="Brinkrolf K."/>
        </authorList>
    </citation>
    <scope>NUCLEOTIDE SEQUENCE [LARGE SCALE GENOMIC DNA]</scope>
    <source>
        <strain evidence="3">ATCC 14091 / BCRC 22168 / CBS 111 / JCM 3599 / NBRC 0793 / NRRL Y-1031 F-60-10</strain>
    </source>
</reference>
<evidence type="ECO:0000259" key="1">
    <source>
        <dbReference type="Pfam" id="PF12146"/>
    </source>
</evidence>
<dbReference type="HOGENOM" id="CLU_903730_0_0_1"/>
<sequence>MSTISSGNTLVTKNIKMSIPYQIKDGKQPRIIELTTAESSYSGEVWPIDNDQKYKGRVLLLPNPGEDVKLYHKLIDLLGSTGYETLFVPTKEVYKTDTDIYREINRILELCISDLDSQSYVTTHKLHIIGQFIIASRVIAYGVKGHYKHRIKSVIAINPFLSPKKSFDNLTSQTTTSILSKISSTNTSKFPLKYEHLTSDKHWLDYLKEHDYNFSKIRSNYLKEILHISHVLQLPKKYADFSIKNVLLIQSEQDPVSKLIGLQNFYNNCPSENINILVYPEGKNNLIIETDDIFKQLSCDIISWLAHN</sequence>
<dbReference type="FunCoup" id="K0KL07">
    <property type="interactions" value="411"/>
</dbReference>
<dbReference type="eggNOG" id="KOG1455">
    <property type="taxonomic scope" value="Eukaryota"/>
</dbReference>
<feature type="domain" description="Serine aminopeptidase S33" evidence="1">
    <location>
        <begin position="142"/>
        <end position="291"/>
    </location>
</feature>
<dbReference type="Pfam" id="PF12146">
    <property type="entry name" value="Hydrolase_4"/>
    <property type="match status" value="1"/>
</dbReference>
<evidence type="ECO:0000313" key="2">
    <source>
        <dbReference type="EMBL" id="CCH45915.1"/>
    </source>
</evidence>
<dbReference type="EC" id="3.1.-.-" evidence="2"/>
<dbReference type="EMBL" id="CAIF01000217">
    <property type="protein sequence ID" value="CCH45915.1"/>
    <property type="molecule type" value="Genomic_DNA"/>
</dbReference>
<proteinExistence type="predicted"/>
<accession>K0KL07</accession>